<dbReference type="Proteomes" id="UP000233535">
    <property type="component" value="Unassembled WGS sequence"/>
</dbReference>
<keyword evidence="1" id="KW-0812">Transmembrane</keyword>
<evidence type="ECO:0000313" key="2">
    <source>
        <dbReference type="EMBL" id="PKQ65807.1"/>
    </source>
</evidence>
<keyword evidence="3" id="KW-1185">Reference proteome</keyword>
<accession>A0A2N3I674</accession>
<comment type="caution">
    <text evidence="2">The sequence shown here is derived from an EMBL/GenBank/DDBJ whole genome shotgun (WGS) entry which is preliminary data.</text>
</comment>
<evidence type="ECO:0000256" key="1">
    <source>
        <dbReference type="SAM" id="Phobius"/>
    </source>
</evidence>
<organism evidence="2 3">
    <name type="scientific">Labilibaculum filiforme</name>
    <dbReference type="NCBI Taxonomy" id="1940526"/>
    <lineage>
        <taxon>Bacteria</taxon>
        <taxon>Pseudomonadati</taxon>
        <taxon>Bacteroidota</taxon>
        <taxon>Bacteroidia</taxon>
        <taxon>Marinilabiliales</taxon>
        <taxon>Marinifilaceae</taxon>
        <taxon>Labilibaculum</taxon>
    </lineage>
</organism>
<proteinExistence type="predicted"/>
<keyword evidence="1" id="KW-0472">Membrane</keyword>
<feature type="transmembrane region" description="Helical" evidence="1">
    <location>
        <begin position="42"/>
        <end position="64"/>
    </location>
</feature>
<dbReference type="AlphaFoldDB" id="A0A2N3I674"/>
<name>A0A2N3I674_9BACT</name>
<evidence type="ECO:0000313" key="3">
    <source>
        <dbReference type="Proteomes" id="UP000233535"/>
    </source>
</evidence>
<gene>
    <name evidence="2" type="ORF">BZG02_02030</name>
</gene>
<protein>
    <submittedName>
        <fullName evidence="2">Uncharacterized protein</fullName>
    </submittedName>
</protein>
<sequence length="67" mass="7870">MFLRIFLCDNSSLLTIKITFLSIVNCHQINALGYIWNICFTYWNICSTLISFFSTFPIQLLPVLKIY</sequence>
<dbReference type="EMBL" id="MVDD01000001">
    <property type="protein sequence ID" value="PKQ65807.1"/>
    <property type="molecule type" value="Genomic_DNA"/>
</dbReference>
<keyword evidence="1" id="KW-1133">Transmembrane helix</keyword>
<reference evidence="2 3" key="1">
    <citation type="journal article" date="2017" name="Front. Microbiol.">
        <title>Labilibaculum manganireducens gen. nov., sp. nov. and Labilibaculum filiforme sp. nov., Novel Bacteroidetes Isolated from Subsurface Sediments of the Baltic Sea.</title>
        <authorList>
            <person name="Vandieken V."/>
            <person name="Marshall I.P."/>
            <person name="Niemann H."/>
            <person name="Engelen B."/>
            <person name="Cypionka H."/>
        </authorList>
    </citation>
    <scope>NUCLEOTIDE SEQUENCE [LARGE SCALE GENOMIC DNA]</scope>
    <source>
        <strain evidence="2 3">59.16B</strain>
    </source>
</reference>